<dbReference type="Pfam" id="PF12697">
    <property type="entry name" value="Abhydrolase_6"/>
    <property type="match status" value="1"/>
</dbReference>
<keyword evidence="3" id="KW-1185">Reference proteome</keyword>
<dbReference type="InterPro" id="IPR052897">
    <property type="entry name" value="Sec-Metab_Biosynth_Hydrolase"/>
</dbReference>
<dbReference type="PANTHER" id="PTHR37017">
    <property type="entry name" value="AB HYDROLASE-1 DOMAIN-CONTAINING PROTEIN-RELATED"/>
    <property type="match status" value="1"/>
</dbReference>
<dbReference type="EMBL" id="LSBJ02000007">
    <property type="protein sequence ID" value="OAQ62353.1"/>
    <property type="molecule type" value="Genomic_DNA"/>
</dbReference>
<evidence type="ECO:0000259" key="1">
    <source>
        <dbReference type="Pfam" id="PF12697"/>
    </source>
</evidence>
<dbReference type="SUPFAM" id="SSF53474">
    <property type="entry name" value="alpha/beta-Hydrolases"/>
    <property type="match status" value="1"/>
</dbReference>
<dbReference type="Proteomes" id="UP000078397">
    <property type="component" value="Unassembled WGS sequence"/>
</dbReference>
<dbReference type="PANTHER" id="PTHR37017:SF11">
    <property type="entry name" value="ESTERASE_LIPASE_THIOESTERASE DOMAIN-CONTAINING PROTEIN"/>
    <property type="match status" value="1"/>
</dbReference>
<feature type="domain" description="AB hydrolase-1" evidence="1">
    <location>
        <begin position="7"/>
        <end position="242"/>
    </location>
</feature>
<comment type="caution">
    <text evidence="2">The sequence shown here is derived from an EMBL/GenBank/DDBJ whole genome shotgun (WGS) entry which is preliminary data.</text>
</comment>
<dbReference type="KEGG" id="pchm:VFPPC_07010"/>
<proteinExistence type="predicted"/>
<dbReference type="InterPro" id="IPR029058">
    <property type="entry name" value="AB_hydrolase_fold"/>
</dbReference>
<dbReference type="AlphaFoldDB" id="A0A179FBA0"/>
<gene>
    <name evidence="2" type="ORF">VFPPC_07010</name>
</gene>
<dbReference type="Gene3D" id="3.40.50.1820">
    <property type="entry name" value="alpha/beta hydrolase"/>
    <property type="match status" value="1"/>
</dbReference>
<dbReference type="GeneID" id="28849939"/>
<sequence length="248" mass="27060">MTTKPTILLIHGAWHTLAAYEQLIAIFKSRGYPVVAPTLPSGADTTPPNPVEADISLFSSTAQSLIDEGKEVIAVAHSYGGTIATEALSGKGIRERKERGLPGGVGMIVFIAAFVLQEGRSLEMNAPIDIVPWAEYKDDLKVIAPGFDAGPVFYPDLSKEEQRKWLSTLVKHPKECSFHSPKKTVYGEVDVAFVYCLQDQAFPHFAQQAMVNAIKETGVTFREITLDSGHFPMLSMPDVLADEIMGLI</sequence>
<organism evidence="2 3">
    <name type="scientific">Pochonia chlamydosporia 170</name>
    <dbReference type="NCBI Taxonomy" id="1380566"/>
    <lineage>
        <taxon>Eukaryota</taxon>
        <taxon>Fungi</taxon>
        <taxon>Dikarya</taxon>
        <taxon>Ascomycota</taxon>
        <taxon>Pezizomycotina</taxon>
        <taxon>Sordariomycetes</taxon>
        <taxon>Hypocreomycetidae</taxon>
        <taxon>Hypocreales</taxon>
        <taxon>Clavicipitaceae</taxon>
        <taxon>Pochonia</taxon>
    </lineage>
</organism>
<name>A0A179FBA0_METCM</name>
<reference evidence="2 3" key="1">
    <citation type="journal article" date="2016" name="PLoS Pathog.">
        <title>Biosynthesis of antibiotic leucinostatins in bio-control fungus Purpureocillium lilacinum and their inhibition on phytophthora revealed by genome mining.</title>
        <authorList>
            <person name="Wang G."/>
            <person name="Liu Z."/>
            <person name="Lin R."/>
            <person name="Li E."/>
            <person name="Mao Z."/>
            <person name="Ling J."/>
            <person name="Yang Y."/>
            <person name="Yin W.B."/>
            <person name="Xie B."/>
        </authorList>
    </citation>
    <scope>NUCLEOTIDE SEQUENCE [LARGE SCALE GENOMIC DNA]</scope>
    <source>
        <strain evidence="2">170</strain>
    </source>
</reference>
<dbReference type="STRING" id="1380566.A0A179FBA0"/>
<accession>A0A179FBA0</accession>
<dbReference type="RefSeq" id="XP_018140057.1">
    <property type="nucleotide sequence ID" value="XM_018285945.1"/>
</dbReference>
<dbReference type="InterPro" id="IPR000073">
    <property type="entry name" value="AB_hydrolase_1"/>
</dbReference>
<evidence type="ECO:0000313" key="2">
    <source>
        <dbReference type="EMBL" id="OAQ62353.1"/>
    </source>
</evidence>
<evidence type="ECO:0000313" key="3">
    <source>
        <dbReference type="Proteomes" id="UP000078397"/>
    </source>
</evidence>
<dbReference type="OrthoDB" id="408373at2759"/>
<protein>
    <submittedName>
        <fullName evidence="2">Adenosine deaminase protein</fullName>
    </submittedName>
</protein>